<dbReference type="InterPro" id="IPR056632">
    <property type="entry name" value="DUF7730"/>
</dbReference>
<name>A0ABR3Z8S9_9PEZI</name>
<accession>A0ABR3Z8S9</accession>
<keyword evidence="3" id="KW-1185">Reference proteome</keyword>
<dbReference type="Pfam" id="PF24864">
    <property type="entry name" value="DUF7730"/>
    <property type="match status" value="1"/>
</dbReference>
<dbReference type="PANTHER" id="PTHR42085">
    <property type="entry name" value="F-BOX DOMAIN-CONTAINING PROTEIN"/>
    <property type="match status" value="1"/>
</dbReference>
<evidence type="ECO:0000259" key="1">
    <source>
        <dbReference type="Pfam" id="PF24864"/>
    </source>
</evidence>
<dbReference type="PANTHER" id="PTHR42085:SF6">
    <property type="entry name" value="F-BOX DOMAIN-CONTAINING PROTEIN"/>
    <property type="match status" value="1"/>
</dbReference>
<evidence type="ECO:0000313" key="3">
    <source>
        <dbReference type="Proteomes" id="UP001583186"/>
    </source>
</evidence>
<comment type="caution">
    <text evidence="2">The sequence shown here is derived from an EMBL/GenBank/DDBJ whole genome shotgun (WGS) entry which is preliminary data.</text>
</comment>
<protein>
    <recommendedName>
        <fullName evidence="1">DUF7730 domain-containing protein</fullName>
    </recommendedName>
</protein>
<feature type="domain" description="DUF7730" evidence="1">
    <location>
        <begin position="4"/>
        <end position="106"/>
    </location>
</feature>
<gene>
    <name evidence="2" type="ORF">Sste5346_004383</name>
</gene>
<organism evidence="2 3">
    <name type="scientific">Sporothrix stenoceras</name>
    <dbReference type="NCBI Taxonomy" id="5173"/>
    <lineage>
        <taxon>Eukaryota</taxon>
        <taxon>Fungi</taxon>
        <taxon>Dikarya</taxon>
        <taxon>Ascomycota</taxon>
        <taxon>Pezizomycotina</taxon>
        <taxon>Sordariomycetes</taxon>
        <taxon>Sordariomycetidae</taxon>
        <taxon>Ophiostomatales</taxon>
        <taxon>Ophiostomataceae</taxon>
        <taxon>Sporothrix</taxon>
    </lineage>
</organism>
<reference evidence="2 3" key="1">
    <citation type="journal article" date="2024" name="IMA Fungus">
        <title>IMA Genome - F19 : A genome assembly and annotation guide to empower mycologists, including annotated draft genome sequences of Ceratocystis pirilliformis, Diaporthe australafricana, Fusarium ophioides, Paecilomyces lecythidis, and Sporothrix stenoceras.</title>
        <authorList>
            <person name="Aylward J."/>
            <person name="Wilson A.M."/>
            <person name="Visagie C.M."/>
            <person name="Spraker J."/>
            <person name="Barnes I."/>
            <person name="Buitendag C."/>
            <person name="Ceriani C."/>
            <person name="Del Mar Angel L."/>
            <person name="du Plessis D."/>
            <person name="Fuchs T."/>
            <person name="Gasser K."/>
            <person name="Kramer D."/>
            <person name="Li W."/>
            <person name="Munsamy K."/>
            <person name="Piso A."/>
            <person name="Price J.L."/>
            <person name="Sonnekus B."/>
            <person name="Thomas C."/>
            <person name="van der Nest A."/>
            <person name="van Dijk A."/>
            <person name="van Heerden A."/>
            <person name="van Vuuren N."/>
            <person name="Yilmaz N."/>
            <person name="Duong T.A."/>
            <person name="van der Merwe N.A."/>
            <person name="Wingfield M.J."/>
            <person name="Wingfield B.D."/>
        </authorList>
    </citation>
    <scope>NUCLEOTIDE SEQUENCE [LARGE SCALE GENOMIC DNA]</scope>
    <source>
        <strain evidence="2 3">CMW 5346</strain>
    </source>
</reference>
<dbReference type="Proteomes" id="UP001583186">
    <property type="component" value="Unassembled WGS sequence"/>
</dbReference>
<dbReference type="InterPro" id="IPR038883">
    <property type="entry name" value="AN11006-like"/>
</dbReference>
<sequence length="660" mass="76978">MLSFLDLPESARTLVYEYALVRFERNCPIDLSYWQKRSFQTLEEQEYQLRRGMHQCWRRANTYEPHNRTCVCEPLPLALLRVCRTVHSEAVQVLYSENKFVLRGRTFTSRLIFGEMSYDNHHDDYRLQRLPPAIQFAPLLGEIPLYGLANMRSLLIRLNCWPCPLGHEEAIFTDWYHDNPFEDFDDESANPTSFCRFCNMRSDRADDPLFLTETEEGAKLTQNLAKNKAMLKVWDDVCEQLGLALKQNPHDRPQLDLTFICDVDSAEDAERVVAPLKQAVISSAGTRLRNCTIRLGRDRQDADYTAVARRTVQTLKTGVEVHEEAGDITDTRHIFPFKRLPAELRIKILEYTDLGRLQRAFFRNGRQFFASTNYMGVACCNACTFTRMDCCCPRYYSSVSVHCKCAFLPTELFKVDRQMYHETAQDMFYSKASLEYHSDNFDITLQALKRMTPNTLKLITKLKFVVSTEQFRMWRKPGHRMYVDSDDEEDSDIPSFVWTPNPYRGDKTWAPLVAFISDNMDVSRLSIRLNFIDCVWDKFESYLMSDDTDDLHHEFHDAYCMYMDLVNEVCTLEDLKGFAIDISVFENMEHWFVRQVLGDRDPYKGGVTEEEIEKMHANKRGRRAHRFMPVYHSTNIPLPNSSWVPPVEMGRELDTEAGAS</sequence>
<dbReference type="EMBL" id="JAWCUI010000021">
    <property type="protein sequence ID" value="KAL1896750.1"/>
    <property type="molecule type" value="Genomic_DNA"/>
</dbReference>
<proteinExistence type="predicted"/>
<evidence type="ECO:0000313" key="2">
    <source>
        <dbReference type="EMBL" id="KAL1896750.1"/>
    </source>
</evidence>